<evidence type="ECO:0000256" key="2">
    <source>
        <dbReference type="ARBA" id="ARBA00022475"/>
    </source>
</evidence>
<dbReference type="InterPro" id="IPR000276">
    <property type="entry name" value="GPCR_Rhodpsn"/>
</dbReference>
<proteinExistence type="predicted"/>
<dbReference type="GO" id="GO:0005886">
    <property type="term" value="C:plasma membrane"/>
    <property type="evidence" value="ECO:0007669"/>
    <property type="project" value="UniProtKB-SubCell"/>
</dbReference>
<feature type="transmembrane region" description="Helical" evidence="9">
    <location>
        <begin position="51"/>
        <end position="70"/>
    </location>
</feature>
<evidence type="ECO:0000256" key="7">
    <source>
        <dbReference type="ARBA" id="ARBA00023170"/>
    </source>
</evidence>
<evidence type="ECO:0000313" key="11">
    <source>
        <dbReference type="Proteomes" id="UP000034805"/>
    </source>
</evidence>
<dbReference type="GO" id="GO:0004930">
    <property type="term" value="F:G protein-coupled receptor activity"/>
    <property type="evidence" value="ECO:0007669"/>
    <property type="project" value="UniProtKB-KW"/>
</dbReference>
<dbReference type="OrthoDB" id="9927220at2759"/>
<comment type="caution">
    <text evidence="10">The sequence shown here is derived from an EMBL/GenBank/DDBJ whole genome shotgun (WGS) entry which is preliminary data.</text>
</comment>
<dbReference type="PANTHER" id="PTHR24231">
    <property type="entry name" value="PURINOCEPTOR-RELATED G-PROTEIN COUPLED RECEPTOR"/>
    <property type="match status" value="1"/>
</dbReference>
<keyword evidence="6 9" id="KW-0472">Membrane</keyword>
<gene>
    <name evidence="10" type="ORF">Z043_121312</name>
</gene>
<evidence type="ECO:0000256" key="5">
    <source>
        <dbReference type="ARBA" id="ARBA00023040"/>
    </source>
</evidence>
<dbReference type="KEGG" id="sfm:108939551"/>
<reference evidence="10 11" key="1">
    <citation type="submission" date="2015-08" db="EMBL/GenBank/DDBJ databases">
        <title>The genome of the Asian arowana (Scleropages formosus).</title>
        <authorList>
            <person name="Tan M.H."/>
            <person name="Gan H.M."/>
            <person name="Croft L.J."/>
            <person name="Austin C.M."/>
        </authorList>
    </citation>
    <scope>NUCLEOTIDE SEQUENCE [LARGE SCALE GENOMIC DNA]</scope>
    <source>
        <strain evidence="10">Aro1</strain>
    </source>
</reference>
<evidence type="ECO:0000313" key="10">
    <source>
        <dbReference type="EMBL" id="KPP60664.1"/>
    </source>
</evidence>
<evidence type="ECO:0000256" key="3">
    <source>
        <dbReference type="ARBA" id="ARBA00022692"/>
    </source>
</evidence>
<keyword evidence="8" id="KW-0807">Transducer</keyword>
<keyword evidence="7" id="KW-0675">Receptor</keyword>
<keyword evidence="2" id="KW-1003">Cell membrane</keyword>
<sequence>MSVLQMLDYLSYSLVLTMTGYIMPLLSLGFLSHRIACFLKTKEGMFDRWSVSFHHPLCVALMSVLMYLLLYSPYHVMHNDYIGSWLFKDSVSPCTHDIMKSLYILSHHVAFAHSIINPALYFFMGDQFRELLISHIWLPYRTQGTYS</sequence>
<name>A0A0P7UM50_SCLFO</name>
<dbReference type="PRINTS" id="PR00237">
    <property type="entry name" value="GPCRRHODOPSN"/>
</dbReference>
<evidence type="ECO:0000256" key="9">
    <source>
        <dbReference type="SAM" id="Phobius"/>
    </source>
</evidence>
<feature type="transmembrane region" description="Helical" evidence="9">
    <location>
        <begin position="102"/>
        <end position="123"/>
    </location>
</feature>
<evidence type="ECO:0000256" key="4">
    <source>
        <dbReference type="ARBA" id="ARBA00022989"/>
    </source>
</evidence>
<dbReference type="EMBL" id="JARO02010465">
    <property type="protein sequence ID" value="KPP60664.1"/>
    <property type="molecule type" value="Genomic_DNA"/>
</dbReference>
<dbReference type="Proteomes" id="UP000034805">
    <property type="component" value="Unassembled WGS sequence"/>
</dbReference>
<protein>
    <recommendedName>
        <fullName evidence="12">G-protein coupled receptors family 1 profile domain-containing protein</fullName>
    </recommendedName>
</protein>
<evidence type="ECO:0000256" key="1">
    <source>
        <dbReference type="ARBA" id="ARBA00004651"/>
    </source>
</evidence>
<dbReference type="AlphaFoldDB" id="A0A0P7UM50"/>
<evidence type="ECO:0000256" key="8">
    <source>
        <dbReference type="ARBA" id="ARBA00023224"/>
    </source>
</evidence>
<dbReference type="SUPFAM" id="SSF81321">
    <property type="entry name" value="Family A G protein-coupled receptor-like"/>
    <property type="match status" value="1"/>
</dbReference>
<evidence type="ECO:0008006" key="12">
    <source>
        <dbReference type="Google" id="ProtNLM"/>
    </source>
</evidence>
<dbReference type="PANTHER" id="PTHR24231:SF14">
    <property type="entry name" value="SUCCINATE RECEPTOR 1"/>
    <property type="match status" value="1"/>
</dbReference>
<feature type="transmembrane region" description="Helical" evidence="9">
    <location>
        <begin position="12"/>
        <end position="31"/>
    </location>
</feature>
<keyword evidence="3 9" id="KW-0812">Transmembrane</keyword>
<evidence type="ECO:0000256" key="6">
    <source>
        <dbReference type="ARBA" id="ARBA00023136"/>
    </source>
</evidence>
<keyword evidence="5" id="KW-0297">G-protein coupled receptor</keyword>
<keyword evidence="4 9" id="KW-1133">Transmembrane helix</keyword>
<dbReference type="Gene3D" id="1.20.1070.10">
    <property type="entry name" value="Rhodopsin 7-helix transmembrane proteins"/>
    <property type="match status" value="1"/>
</dbReference>
<organism evidence="10 11">
    <name type="scientific">Scleropages formosus</name>
    <name type="common">Asian bonytongue</name>
    <name type="synonym">Osteoglossum formosum</name>
    <dbReference type="NCBI Taxonomy" id="113540"/>
    <lineage>
        <taxon>Eukaryota</taxon>
        <taxon>Metazoa</taxon>
        <taxon>Chordata</taxon>
        <taxon>Craniata</taxon>
        <taxon>Vertebrata</taxon>
        <taxon>Euteleostomi</taxon>
        <taxon>Actinopterygii</taxon>
        <taxon>Neopterygii</taxon>
        <taxon>Teleostei</taxon>
        <taxon>Osteoglossocephala</taxon>
        <taxon>Osteoglossomorpha</taxon>
        <taxon>Osteoglossiformes</taxon>
        <taxon>Osteoglossidae</taxon>
        <taxon>Scleropages</taxon>
    </lineage>
</organism>
<comment type="subcellular location">
    <subcellularLocation>
        <location evidence="1">Cell membrane</location>
        <topology evidence="1">Multi-pass membrane protein</topology>
    </subcellularLocation>
</comment>
<accession>A0A0P7UM50</accession>